<dbReference type="PANTHER" id="PTHR28280">
    <property type="entry name" value="SHUTTLING PRE-60S FACTOR ECM1"/>
    <property type="match status" value="1"/>
</dbReference>
<comment type="subcellular location">
    <subcellularLocation>
        <location evidence="2">Cytoplasm</location>
    </subcellularLocation>
    <subcellularLocation>
        <location evidence="1">Nucleus</location>
    </subcellularLocation>
</comment>
<dbReference type="Proteomes" id="UP001215712">
    <property type="component" value="Unassembled WGS sequence"/>
</dbReference>
<feature type="compositionally biased region" description="Acidic residues" evidence="7">
    <location>
        <begin position="159"/>
        <end position="168"/>
    </location>
</feature>
<feature type="compositionally biased region" description="Low complexity" evidence="7">
    <location>
        <begin position="28"/>
        <end position="42"/>
    </location>
</feature>
<evidence type="ECO:0000256" key="6">
    <source>
        <dbReference type="ARBA" id="ARBA00023242"/>
    </source>
</evidence>
<dbReference type="Pfam" id="PF09135">
    <property type="entry name" value="Alb1"/>
    <property type="match status" value="1"/>
</dbReference>
<dbReference type="EMBL" id="JAQJAN010000011">
    <property type="protein sequence ID" value="KAJ5719244.1"/>
    <property type="molecule type" value="Genomic_DNA"/>
</dbReference>
<feature type="compositionally biased region" description="Polar residues" evidence="7">
    <location>
        <begin position="1"/>
        <end position="10"/>
    </location>
</feature>
<keyword evidence="5" id="KW-0690">Ribosome biogenesis</keyword>
<feature type="compositionally biased region" description="Polar residues" evidence="7">
    <location>
        <begin position="138"/>
        <end position="153"/>
    </location>
</feature>
<feature type="compositionally biased region" description="Basic residues" evidence="7">
    <location>
        <begin position="54"/>
        <end position="69"/>
    </location>
</feature>
<sequence length="168" mass="18377">MAKSKPNANTRAARRAASPSLELDRSLRSAPRAESPAAERPSVLAERRSSGIQKKQKGKNLTRAQRLRQQKGMDRAEAVLDQLEIKKAKSVNRAKNVKARAADWEALNTKTSAFAALQKDNDADDDEDDDAMDAETEPVQSKPNPFVSQSTNAGAEDLAPTDDYDEIT</sequence>
<evidence type="ECO:0000256" key="4">
    <source>
        <dbReference type="ARBA" id="ARBA00022490"/>
    </source>
</evidence>
<name>A0AAD6MUG5_9EURO</name>
<dbReference type="GO" id="GO:0030687">
    <property type="term" value="C:preribosome, large subunit precursor"/>
    <property type="evidence" value="ECO:0007669"/>
    <property type="project" value="TreeGrafter"/>
</dbReference>
<keyword evidence="9" id="KW-1185">Reference proteome</keyword>
<keyword evidence="6" id="KW-0539">Nucleus</keyword>
<comment type="caution">
    <text evidence="8">The sequence shown here is derived from an EMBL/GenBank/DDBJ whole genome shotgun (WGS) entry which is preliminary data.</text>
</comment>
<reference evidence="8" key="1">
    <citation type="journal article" date="2023" name="IMA Fungus">
        <title>Comparative genomic study of the Penicillium genus elucidates a diverse pangenome and 15 lateral gene transfer events.</title>
        <authorList>
            <person name="Petersen C."/>
            <person name="Sorensen T."/>
            <person name="Nielsen M.R."/>
            <person name="Sondergaard T.E."/>
            <person name="Sorensen J.L."/>
            <person name="Fitzpatrick D.A."/>
            <person name="Frisvad J.C."/>
            <person name="Nielsen K.L."/>
        </authorList>
    </citation>
    <scope>NUCLEOTIDE SEQUENCE</scope>
    <source>
        <strain evidence="8">IBT 17514</strain>
    </source>
</reference>
<feature type="region of interest" description="Disordered" evidence="7">
    <location>
        <begin position="1"/>
        <end position="75"/>
    </location>
</feature>
<feature type="region of interest" description="Disordered" evidence="7">
    <location>
        <begin position="116"/>
        <end position="168"/>
    </location>
</feature>
<proteinExistence type="predicted"/>
<dbReference type="PANTHER" id="PTHR28280:SF1">
    <property type="entry name" value="SHUTTLING PRE-60S FACTOR ECM1"/>
    <property type="match status" value="1"/>
</dbReference>
<evidence type="ECO:0000256" key="1">
    <source>
        <dbReference type="ARBA" id="ARBA00004123"/>
    </source>
</evidence>
<protein>
    <recommendedName>
        <fullName evidence="10">Ribosome biogenesis protein Alb1</fullName>
    </recommendedName>
</protein>
<keyword evidence="3" id="KW-0813">Transport</keyword>
<evidence type="ECO:0008006" key="10">
    <source>
        <dbReference type="Google" id="ProtNLM"/>
    </source>
</evidence>
<feature type="compositionally biased region" description="Acidic residues" evidence="7">
    <location>
        <begin position="122"/>
        <end position="136"/>
    </location>
</feature>
<gene>
    <name evidence="8" type="ORF">N7493_007699</name>
</gene>
<dbReference type="GO" id="GO:0005737">
    <property type="term" value="C:cytoplasm"/>
    <property type="evidence" value="ECO:0007669"/>
    <property type="project" value="UniProtKB-SubCell"/>
</dbReference>
<evidence type="ECO:0000256" key="3">
    <source>
        <dbReference type="ARBA" id="ARBA00022448"/>
    </source>
</evidence>
<dbReference type="GO" id="GO:0000055">
    <property type="term" value="P:ribosomal large subunit export from nucleus"/>
    <property type="evidence" value="ECO:0007669"/>
    <property type="project" value="TreeGrafter"/>
</dbReference>
<dbReference type="AlphaFoldDB" id="A0AAD6MUG5"/>
<dbReference type="GO" id="GO:0005730">
    <property type="term" value="C:nucleolus"/>
    <property type="evidence" value="ECO:0007669"/>
    <property type="project" value="TreeGrafter"/>
</dbReference>
<dbReference type="InterPro" id="IPR053278">
    <property type="entry name" value="Pre-60S_factor_ECM1"/>
</dbReference>
<dbReference type="InterPro" id="IPR022784">
    <property type="entry name" value="Ribosome_bgen_Alb1"/>
</dbReference>
<evidence type="ECO:0000313" key="9">
    <source>
        <dbReference type="Proteomes" id="UP001215712"/>
    </source>
</evidence>
<organism evidence="8 9">
    <name type="scientific">Penicillium malachiteum</name>
    <dbReference type="NCBI Taxonomy" id="1324776"/>
    <lineage>
        <taxon>Eukaryota</taxon>
        <taxon>Fungi</taxon>
        <taxon>Dikarya</taxon>
        <taxon>Ascomycota</taxon>
        <taxon>Pezizomycotina</taxon>
        <taxon>Eurotiomycetes</taxon>
        <taxon>Eurotiomycetidae</taxon>
        <taxon>Eurotiales</taxon>
        <taxon>Aspergillaceae</taxon>
        <taxon>Penicillium</taxon>
    </lineage>
</organism>
<evidence type="ECO:0000256" key="5">
    <source>
        <dbReference type="ARBA" id="ARBA00022517"/>
    </source>
</evidence>
<reference evidence="8" key="2">
    <citation type="submission" date="2023-01" db="EMBL/GenBank/DDBJ databases">
        <authorList>
            <person name="Petersen C."/>
        </authorList>
    </citation>
    <scope>NUCLEOTIDE SEQUENCE</scope>
    <source>
        <strain evidence="8">IBT 17514</strain>
    </source>
</reference>
<evidence type="ECO:0000256" key="7">
    <source>
        <dbReference type="SAM" id="MobiDB-lite"/>
    </source>
</evidence>
<evidence type="ECO:0000256" key="2">
    <source>
        <dbReference type="ARBA" id="ARBA00004496"/>
    </source>
</evidence>
<evidence type="ECO:0000313" key="8">
    <source>
        <dbReference type="EMBL" id="KAJ5719244.1"/>
    </source>
</evidence>
<accession>A0AAD6MUG5</accession>
<keyword evidence="4" id="KW-0963">Cytoplasm</keyword>